<name>A0A1X0XXG2_9BACT</name>
<dbReference type="OrthoDB" id="9813074at2"/>
<dbReference type="InterPro" id="IPR035952">
    <property type="entry name" value="Rhomboid-like_sf"/>
</dbReference>
<protein>
    <submittedName>
        <fullName evidence="9">Rhomboid family intramembrane serine protease</fullName>
    </submittedName>
</protein>
<comment type="subcellular location">
    <subcellularLocation>
        <location evidence="1">Membrane</location>
        <topology evidence="1">Multi-pass membrane protein</topology>
    </subcellularLocation>
</comment>
<comment type="similarity">
    <text evidence="2">Belongs to the peptidase S54 family.</text>
</comment>
<evidence type="ECO:0000256" key="3">
    <source>
        <dbReference type="ARBA" id="ARBA00022692"/>
    </source>
</evidence>
<dbReference type="RefSeq" id="WP_085011262.1">
    <property type="nucleotide sequence ID" value="NZ_NAAD01000018.1"/>
</dbReference>
<accession>A0A1X0XXG2</accession>
<keyword evidence="9" id="KW-0645">Protease</keyword>
<dbReference type="GO" id="GO:0016020">
    <property type="term" value="C:membrane"/>
    <property type="evidence" value="ECO:0007669"/>
    <property type="project" value="UniProtKB-SubCell"/>
</dbReference>
<evidence type="ECO:0000313" key="10">
    <source>
        <dbReference type="Proteomes" id="UP000193136"/>
    </source>
</evidence>
<evidence type="ECO:0000256" key="5">
    <source>
        <dbReference type="ARBA" id="ARBA00022989"/>
    </source>
</evidence>
<keyword evidence="5 7" id="KW-1133">Transmembrane helix</keyword>
<dbReference type="STRING" id="1969733.B5V00_13080"/>
<keyword evidence="4" id="KW-0378">Hydrolase</keyword>
<feature type="domain" description="Peptidase S54 rhomboid" evidence="8">
    <location>
        <begin position="95"/>
        <end position="228"/>
    </location>
</feature>
<evidence type="ECO:0000256" key="7">
    <source>
        <dbReference type="SAM" id="Phobius"/>
    </source>
</evidence>
<dbReference type="Gene3D" id="1.20.1540.10">
    <property type="entry name" value="Rhomboid-like"/>
    <property type="match status" value="1"/>
</dbReference>
<feature type="transmembrane region" description="Helical" evidence="7">
    <location>
        <begin position="160"/>
        <end position="179"/>
    </location>
</feature>
<evidence type="ECO:0000259" key="8">
    <source>
        <dbReference type="Pfam" id="PF01694"/>
    </source>
</evidence>
<dbReference type="AlphaFoldDB" id="A0A1X0XXG2"/>
<gene>
    <name evidence="9" type="ORF">B5V00_13080</name>
</gene>
<organism evidence="9 10">
    <name type="scientific">Geothermobacter hydrogeniphilus</name>
    <dbReference type="NCBI Taxonomy" id="1969733"/>
    <lineage>
        <taxon>Bacteria</taxon>
        <taxon>Pseudomonadati</taxon>
        <taxon>Thermodesulfobacteriota</taxon>
        <taxon>Desulfuromonadia</taxon>
        <taxon>Desulfuromonadales</taxon>
        <taxon>Geothermobacteraceae</taxon>
        <taxon>Geothermobacter</taxon>
    </lineage>
</organism>
<evidence type="ECO:0000256" key="1">
    <source>
        <dbReference type="ARBA" id="ARBA00004141"/>
    </source>
</evidence>
<sequence length="269" mass="29862">MNLTEIFRALGLNTPRWQWRAMRWERALRNLKRGELPTTSIQVSRTLILANLVFFVLMIVQGMLAGQGLRPLLSPDGYLLIHAGAQYWPLVLSEGEWWRCISYAFTHAGLIHLAFNMVVLYQVGPLVESELGPGRFLTLYTLCALTGSWADYLWHPLAPVVGASSAIFGLIGFAAVHYHRLGDPGSIQRRNFMLQWAVFAFIFGLLVGADNAGHAGGVIGGVIFGLLLPMSWQLRRATNKLFQVLGGVSLLVLVGSQLMLILSWFQSRG</sequence>
<dbReference type="Proteomes" id="UP000193136">
    <property type="component" value="Unassembled WGS sequence"/>
</dbReference>
<evidence type="ECO:0000256" key="4">
    <source>
        <dbReference type="ARBA" id="ARBA00022801"/>
    </source>
</evidence>
<dbReference type="PANTHER" id="PTHR43731">
    <property type="entry name" value="RHOMBOID PROTEASE"/>
    <property type="match status" value="1"/>
</dbReference>
<feature type="transmembrane region" description="Helical" evidence="7">
    <location>
        <begin position="244"/>
        <end position="265"/>
    </location>
</feature>
<dbReference type="GO" id="GO:0004252">
    <property type="term" value="F:serine-type endopeptidase activity"/>
    <property type="evidence" value="ECO:0007669"/>
    <property type="project" value="InterPro"/>
</dbReference>
<reference evidence="9 10" key="1">
    <citation type="submission" date="2017-03" db="EMBL/GenBank/DDBJ databases">
        <title>Genome sequence of Geothermobacter sp. EPR-M, Deep-Sea Iron Reducer.</title>
        <authorList>
            <person name="Tully B."/>
            <person name="Savalia P."/>
            <person name="Abuyen K."/>
            <person name="Baughan C."/>
            <person name="Romero E."/>
            <person name="Ronkowski C."/>
            <person name="Torres B."/>
            <person name="Tremblay J."/>
            <person name="Trujillo A."/>
            <person name="Tyler M."/>
            <person name="Perez-Rodriguez I."/>
            <person name="Amend J."/>
        </authorList>
    </citation>
    <scope>NUCLEOTIDE SEQUENCE [LARGE SCALE GENOMIC DNA]</scope>
    <source>
        <strain evidence="9 10">EPR-M</strain>
    </source>
</reference>
<dbReference type="SUPFAM" id="SSF144091">
    <property type="entry name" value="Rhomboid-like"/>
    <property type="match status" value="1"/>
</dbReference>
<dbReference type="PANTHER" id="PTHR43731:SF14">
    <property type="entry name" value="PRESENILIN-ASSOCIATED RHOMBOID-LIKE PROTEIN, MITOCHONDRIAL"/>
    <property type="match status" value="1"/>
</dbReference>
<keyword evidence="3 7" id="KW-0812">Transmembrane</keyword>
<dbReference type="InterPro" id="IPR050925">
    <property type="entry name" value="Rhomboid_protease_S54"/>
</dbReference>
<feature type="transmembrane region" description="Helical" evidence="7">
    <location>
        <begin position="47"/>
        <end position="69"/>
    </location>
</feature>
<comment type="caution">
    <text evidence="9">The sequence shown here is derived from an EMBL/GenBank/DDBJ whole genome shotgun (WGS) entry which is preliminary data.</text>
</comment>
<dbReference type="Pfam" id="PF01694">
    <property type="entry name" value="Rhomboid"/>
    <property type="match status" value="1"/>
</dbReference>
<dbReference type="EMBL" id="NAAD01000018">
    <property type="protein sequence ID" value="ORJ57546.1"/>
    <property type="molecule type" value="Genomic_DNA"/>
</dbReference>
<evidence type="ECO:0000313" key="9">
    <source>
        <dbReference type="EMBL" id="ORJ57546.1"/>
    </source>
</evidence>
<evidence type="ECO:0000256" key="2">
    <source>
        <dbReference type="ARBA" id="ARBA00009045"/>
    </source>
</evidence>
<feature type="transmembrane region" description="Helical" evidence="7">
    <location>
        <begin position="215"/>
        <end position="232"/>
    </location>
</feature>
<evidence type="ECO:0000256" key="6">
    <source>
        <dbReference type="ARBA" id="ARBA00023136"/>
    </source>
</evidence>
<keyword evidence="10" id="KW-1185">Reference proteome</keyword>
<proteinExistence type="inferred from homology"/>
<dbReference type="GO" id="GO:0006508">
    <property type="term" value="P:proteolysis"/>
    <property type="evidence" value="ECO:0007669"/>
    <property type="project" value="UniProtKB-KW"/>
</dbReference>
<dbReference type="InterPro" id="IPR022764">
    <property type="entry name" value="Peptidase_S54_rhomboid_dom"/>
</dbReference>
<feature type="transmembrane region" description="Helical" evidence="7">
    <location>
        <begin position="191"/>
        <end position="209"/>
    </location>
</feature>
<keyword evidence="6 7" id="KW-0472">Membrane</keyword>